<dbReference type="InterPro" id="IPR037278">
    <property type="entry name" value="ARFGAP/RecO"/>
</dbReference>
<gene>
    <name evidence="2" type="ORF">EVJ58_g3304</name>
</gene>
<protein>
    <recommendedName>
        <fullName evidence="1">Arf-GAP domain-containing protein</fullName>
    </recommendedName>
</protein>
<dbReference type="EMBL" id="SEKV01000133">
    <property type="protein sequence ID" value="TFY63338.1"/>
    <property type="molecule type" value="Genomic_DNA"/>
</dbReference>
<accession>A0A4Y9YNG0</accession>
<comment type="caution">
    <text evidence="2">The sequence shown here is derived from an EMBL/GenBank/DDBJ whole genome shotgun (WGS) entry which is preliminary data.</text>
</comment>
<evidence type="ECO:0000313" key="3">
    <source>
        <dbReference type="Proteomes" id="UP000298390"/>
    </source>
</evidence>
<dbReference type="InterPro" id="IPR038508">
    <property type="entry name" value="ArfGAP_dom_sf"/>
</dbReference>
<dbReference type="GO" id="GO:0005096">
    <property type="term" value="F:GTPase activator activity"/>
    <property type="evidence" value="ECO:0007669"/>
    <property type="project" value="InterPro"/>
</dbReference>
<dbReference type="SUPFAM" id="SSF57863">
    <property type="entry name" value="ArfGap/RecO-like zinc finger"/>
    <property type="match status" value="1"/>
</dbReference>
<sequence length="267" mass="29690">MNKISAERNQRALLELANSPGNGVLQTSTTSMDMLPTMSRDRCLCGLQDTQPSLGVAQPWDLHLYELCEHTPQDGNTYIEGVCTSPRDVVECALIVNFRKSLTMDTWTREQVEHMKNNGNVKSNAYYNPDEKRHPPPTNMIDSERDSDLENQVRVQVFHQSRSSSSGTARTFKVSESTIAWSAGTLTSSPRSCVDIVRPTSRPSEDAFEFHARTDPCIVNTIPACDDVCSKHVLAHPVPSCVSACVKLVDNVYAANILRVWRPATTH</sequence>
<dbReference type="Proteomes" id="UP000298390">
    <property type="component" value="Unassembled WGS sequence"/>
</dbReference>
<name>A0A4Y9YNG0_9APHY</name>
<dbReference type="InterPro" id="IPR001164">
    <property type="entry name" value="ArfGAP_dom"/>
</dbReference>
<evidence type="ECO:0000313" key="2">
    <source>
        <dbReference type="EMBL" id="TFY63338.1"/>
    </source>
</evidence>
<dbReference type="STRING" id="34475.A0A4Y9YNG0"/>
<proteinExistence type="predicted"/>
<feature type="domain" description="Arf-GAP" evidence="1">
    <location>
        <begin position="96"/>
        <end position="148"/>
    </location>
</feature>
<reference evidence="2 3" key="1">
    <citation type="submission" date="2019-01" db="EMBL/GenBank/DDBJ databases">
        <title>Genome sequencing of the rare red list fungi Fomitopsis rosea.</title>
        <authorList>
            <person name="Buettner E."/>
            <person name="Kellner H."/>
        </authorList>
    </citation>
    <scope>NUCLEOTIDE SEQUENCE [LARGE SCALE GENOMIC DNA]</scope>
    <source>
        <strain evidence="2 3">DSM 105464</strain>
    </source>
</reference>
<dbReference type="Pfam" id="PF01412">
    <property type="entry name" value="ArfGap"/>
    <property type="match status" value="1"/>
</dbReference>
<evidence type="ECO:0000259" key="1">
    <source>
        <dbReference type="Pfam" id="PF01412"/>
    </source>
</evidence>
<dbReference type="AlphaFoldDB" id="A0A4Y9YNG0"/>
<dbReference type="Gene3D" id="1.10.220.150">
    <property type="entry name" value="Arf GTPase activating protein"/>
    <property type="match status" value="1"/>
</dbReference>
<organism evidence="2 3">
    <name type="scientific">Rhodofomes roseus</name>
    <dbReference type="NCBI Taxonomy" id="34475"/>
    <lineage>
        <taxon>Eukaryota</taxon>
        <taxon>Fungi</taxon>
        <taxon>Dikarya</taxon>
        <taxon>Basidiomycota</taxon>
        <taxon>Agaricomycotina</taxon>
        <taxon>Agaricomycetes</taxon>
        <taxon>Polyporales</taxon>
        <taxon>Rhodofomes</taxon>
    </lineage>
</organism>